<reference evidence="3" key="1">
    <citation type="submission" date="2021-01" db="EMBL/GenBank/DDBJ databases">
        <authorList>
            <consortium name="Genoscope - CEA"/>
            <person name="William W."/>
        </authorList>
    </citation>
    <scope>NUCLEOTIDE SEQUENCE</scope>
</reference>
<organism evidence="3">
    <name type="scientific">Brassica napus</name>
    <name type="common">Rape</name>
    <dbReference type="NCBI Taxonomy" id="3708"/>
    <lineage>
        <taxon>Eukaryota</taxon>
        <taxon>Viridiplantae</taxon>
        <taxon>Streptophyta</taxon>
        <taxon>Embryophyta</taxon>
        <taxon>Tracheophyta</taxon>
        <taxon>Spermatophyta</taxon>
        <taxon>Magnoliopsida</taxon>
        <taxon>eudicotyledons</taxon>
        <taxon>Gunneridae</taxon>
        <taxon>Pentapetalae</taxon>
        <taxon>rosids</taxon>
        <taxon>malvids</taxon>
        <taxon>Brassicales</taxon>
        <taxon>Brassicaceae</taxon>
        <taxon>Brassiceae</taxon>
        <taxon>Brassica</taxon>
    </lineage>
</organism>
<protein>
    <submittedName>
        <fullName evidence="3">(rape) hypothetical protein</fullName>
    </submittedName>
</protein>
<dbReference type="Proteomes" id="UP001295469">
    <property type="component" value="Chromosome A05"/>
</dbReference>
<keyword evidence="2" id="KW-1133">Transmembrane helix</keyword>
<feature type="transmembrane region" description="Helical" evidence="2">
    <location>
        <begin position="12"/>
        <end position="33"/>
    </location>
</feature>
<evidence type="ECO:0000256" key="2">
    <source>
        <dbReference type="SAM" id="Phobius"/>
    </source>
</evidence>
<name>A0A816U2T4_BRANA</name>
<keyword evidence="2" id="KW-0472">Membrane</keyword>
<proteinExistence type="predicted"/>
<sequence>MTIKKTKEEEGSLFFFSFFFGFLFELFLCITASPETWHQFLLSLIERKKKQKKEKGKKAEKKPKRRTNEFRKPNHERIFWLALADDDMIMFLSSWAFALYER</sequence>
<feature type="transmembrane region" description="Helical" evidence="2">
    <location>
        <begin position="78"/>
        <end position="100"/>
    </location>
</feature>
<evidence type="ECO:0000256" key="1">
    <source>
        <dbReference type="SAM" id="MobiDB-lite"/>
    </source>
</evidence>
<evidence type="ECO:0000313" key="3">
    <source>
        <dbReference type="EMBL" id="CAF2102643.1"/>
    </source>
</evidence>
<dbReference type="AlphaFoldDB" id="A0A816U2T4"/>
<keyword evidence="2" id="KW-0812">Transmembrane</keyword>
<feature type="region of interest" description="Disordered" evidence="1">
    <location>
        <begin position="49"/>
        <end position="70"/>
    </location>
</feature>
<feature type="compositionally biased region" description="Basic residues" evidence="1">
    <location>
        <begin position="49"/>
        <end position="65"/>
    </location>
</feature>
<accession>A0A816U2T4</accession>
<dbReference type="EMBL" id="HG994359">
    <property type="protein sequence ID" value="CAF2102643.1"/>
    <property type="molecule type" value="Genomic_DNA"/>
</dbReference>
<gene>
    <name evidence="3" type="ORF">DARMORV10_A05P40400.1</name>
</gene>